<dbReference type="Pfam" id="PF20335">
    <property type="entry name" value="DUF6630"/>
    <property type="match status" value="1"/>
</dbReference>
<dbReference type="InterPro" id="IPR046582">
    <property type="entry name" value="DUF6630"/>
</dbReference>
<evidence type="ECO:0000256" key="1">
    <source>
        <dbReference type="SAM" id="MobiDB-lite"/>
    </source>
</evidence>
<gene>
    <name evidence="4" type="ORF">SAMN05421666_2751</name>
</gene>
<dbReference type="STRING" id="573024.SAMN05216208_2564"/>
<organism evidence="4 5">
    <name type="scientific">Roseovarius nanhaiticus</name>
    <dbReference type="NCBI Taxonomy" id="573024"/>
    <lineage>
        <taxon>Bacteria</taxon>
        <taxon>Pseudomonadati</taxon>
        <taxon>Pseudomonadota</taxon>
        <taxon>Alphaproteobacteria</taxon>
        <taxon>Rhodobacterales</taxon>
        <taxon>Roseobacteraceae</taxon>
        <taxon>Roseovarius</taxon>
    </lineage>
</organism>
<dbReference type="AlphaFoldDB" id="A0A1N7HCV5"/>
<feature type="domain" description="DUF6630" evidence="3">
    <location>
        <begin position="31"/>
        <end position="178"/>
    </location>
</feature>
<proteinExistence type="predicted"/>
<feature type="compositionally biased region" description="Basic and acidic residues" evidence="1">
    <location>
        <begin position="201"/>
        <end position="210"/>
    </location>
</feature>
<dbReference type="RefSeq" id="WP_076534876.1">
    <property type="nucleotide sequence ID" value="NZ_FOAC01000002.1"/>
</dbReference>
<evidence type="ECO:0000313" key="5">
    <source>
        <dbReference type="Proteomes" id="UP000186019"/>
    </source>
</evidence>
<evidence type="ECO:0000259" key="3">
    <source>
        <dbReference type="Pfam" id="PF20335"/>
    </source>
</evidence>
<reference evidence="4 5" key="1">
    <citation type="submission" date="2017-01" db="EMBL/GenBank/DDBJ databases">
        <authorList>
            <person name="Mah S.A."/>
            <person name="Swanson W.J."/>
            <person name="Moy G.W."/>
            <person name="Vacquier V.D."/>
        </authorList>
    </citation>
    <scope>NUCLEOTIDE SEQUENCE [LARGE SCALE GENOMIC DNA]</scope>
    <source>
        <strain evidence="4 5">DSM 29590</strain>
    </source>
</reference>
<keyword evidence="2" id="KW-0732">Signal</keyword>
<evidence type="ECO:0000313" key="4">
    <source>
        <dbReference type="EMBL" id="SIS22603.1"/>
    </source>
</evidence>
<feature type="signal peptide" evidence="2">
    <location>
        <begin position="1"/>
        <end position="18"/>
    </location>
</feature>
<dbReference type="EMBL" id="FTNV01000003">
    <property type="protein sequence ID" value="SIS22603.1"/>
    <property type="molecule type" value="Genomic_DNA"/>
</dbReference>
<evidence type="ECO:0000256" key="2">
    <source>
        <dbReference type="SAM" id="SignalP"/>
    </source>
</evidence>
<protein>
    <recommendedName>
        <fullName evidence="3">DUF6630 domain-containing protein</fullName>
    </recommendedName>
</protein>
<keyword evidence="5" id="KW-1185">Reference proteome</keyword>
<dbReference type="Proteomes" id="UP000186019">
    <property type="component" value="Unassembled WGS sequence"/>
</dbReference>
<name>A0A1N7HCV5_9RHOB</name>
<feature type="chain" id="PRO_5009942475" description="DUF6630 domain-containing protein" evidence="2">
    <location>
        <begin position="19"/>
        <end position="220"/>
    </location>
</feature>
<sequence length="220" mass="24592">MRWLVFLAGCVWAFAAAAQPIAAPTDADMRRAVSEITEGDPAALAAADAMIAGRAEESFAAEWLDGFRPMAILFHALWETDRLIYLDWKTGRDEALAQFEGLFTTAGLVWPADMAEVVIRQIAEAAPESGPEMAFVYIPLQRLAEQQEHQIMLINDGSDAYPFFLTRRAVAERWADVALGNDMFIDHPDWQFADEMRAAGLDPRNDDHPIYRARPVPPEE</sequence>
<feature type="region of interest" description="Disordered" evidence="1">
    <location>
        <begin position="201"/>
        <end position="220"/>
    </location>
</feature>
<accession>A0A1N7HCV5</accession>